<accession>A0AA38G2I7</accession>
<evidence type="ECO:0000313" key="1">
    <source>
        <dbReference type="EMBL" id="KAH9315384.1"/>
    </source>
</evidence>
<dbReference type="AlphaFoldDB" id="A0AA38G2I7"/>
<dbReference type="EMBL" id="JAHRHJ020000005">
    <property type="protein sequence ID" value="KAH9315384.1"/>
    <property type="molecule type" value="Genomic_DNA"/>
</dbReference>
<evidence type="ECO:0000313" key="2">
    <source>
        <dbReference type="Proteomes" id="UP000824469"/>
    </source>
</evidence>
<dbReference type="Proteomes" id="UP000824469">
    <property type="component" value="Unassembled WGS sequence"/>
</dbReference>
<name>A0AA38G2I7_TAXCH</name>
<proteinExistence type="predicted"/>
<organism evidence="1 2">
    <name type="scientific">Taxus chinensis</name>
    <name type="common">Chinese yew</name>
    <name type="synonym">Taxus wallichiana var. chinensis</name>
    <dbReference type="NCBI Taxonomy" id="29808"/>
    <lineage>
        <taxon>Eukaryota</taxon>
        <taxon>Viridiplantae</taxon>
        <taxon>Streptophyta</taxon>
        <taxon>Embryophyta</taxon>
        <taxon>Tracheophyta</taxon>
        <taxon>Spermatophyta</taxon>
        <taxon>Pinopsida</taxon>
        <taxon>Pinidae</taxon>
        <taxon>Conifers II</taxon>
        <taxon>Cupressales</taxon>
        <taxon>Taxaceae</taxon>
        <taxon>Taxus</taxon>
    </lineage>
</organism>
<reference evidence="1 2" key="1">
    <citation type="journal article" date="2021" name="Nat. Plants">
        <title>The Taxus genome provides insights into paclitaxel biosynthesis.</title>
        <authorList>
            <person name="Xiong X."/>
            <person name="Gou J."/>
            <person name="Liao Q."/>
            <person name="Li Y."/>
            <person name="Zhou Q."/>
            <person name="Bi G."/>
            <person name="Li C."/>
            <person name="Du R."/>
            <person name="Wang X."/>
            <person name="Sun T."/>
            <person name="Guo L."/>
            <person name="Liang H."/>
            <person name="Lu P."/>
            <person name="Wu Y."/>
            <person name="Zhang Z."/>
            <person name="Ro D.K."/>
            <person name="Shang Y."/>
            <person name="Huang S."/>
            <person name="Yan J."/>
        </authorList>
    </citation>
    <scope>NUCLEOTIDE SEQUENCE [LARGE SCALE GENOMIC DNA]</scope>
    <source>
        <strain evidence="1">Ta-2019</strain>
    </source>
</reference>
<protein>
    <submittedName>
        <fullName evidence="1">Uncharacterized protein</fullName>
    </submittedName>
</protein>
<feature type="non-terminal residue" evidence="1">
    <location>
        <position position="1"/>
    </location>
</feature>
<sequence length="95" mass="10597">GTRVTVKEAMDYWQQVLIDRVKHPKLLRWMATNLLRAQLSTKLGDSAAIKEVVKIMNDPGQSNPRLDALKVAQIIGVQTILLGASNAYAIHEDME</sequence>
<gene>
    <name evidence="1" type="ORF">KI387_024011</name>
</gene>
<comment type="caution">
    <text evidence="1">The sequence shown here is derived from an EMBL/GenBank/DDBJ whole genome shotgun (WGS) entry which is preliminary data.</text>
</comment>
<keyword evidence="2" id="KW-1185">Reference proteome</keyword>